<dbReference type="VEuPathDB" id="FungiDB:sscle_05g046460"/>
<reference evidence="3" key="1">
    <citation type="journal article" date="2017" name="Genome Biol. Evol.">
        <title>The complete genome sequence of the phytopathogenic fungus Sclerotinia sclerotiorum reveals insights into the genome architecture of broad host range pathogens.</title>
        <authorList>
            <person name="Derbyshire M."/>
            <person name="Denton-Giles M."/>
            <person name="Hegedus D."/>
            <person name="Seifbarghy S."/>
            <person name="Rollins J."/>
            <person name="van Kan J."/>
            <person name="Seidl M.F."/>
            <person name="Faino L."/>
            <person name="Mbengue M."/>
            <person name="Navaud O."/>
            <person name="Raffaele S."/>
            <person name="Hammond-Kosack K."/>
            <person name="Heard S."/>
            <person name="Oliver R."/>
        </authorList>
    </citation>
    <scope>NUCLEOTIDE SEQUENCE [LARGE SCALE GENOMIC DNA]</scope>
    <source>
        <strain evidence="3">ATCC 18683 / 1980 / Ss-1</strain>
    </source>
</reference>
<feature type="compositionally biased region" description="Basic and acidic residues" evidence="1">
    <location>
        <begin position="7"/>
        <end position="17"/>
    </location>
</feature>
<evidence type="ECO:0000313" key="2">
    <source>
        <dbReference type="EMBL" id="APA09876.1"/>
    </source>
</evidence>
<evidence type="ECO:0000256" key="1">
    <source>
        <dbReference type="SAM" id="MobiDB-lite"/>
    </source>
</evidence>
<dbReference type="AlphaFoldDB" id="A0A1D9Q4Q8"/>
<accession>A0A1D9Q4Q8</accession>
<feature type="region of interest" description="Disordered" evidence="1">
    <location>
        <begin position="1"/>
        <end position="55"/>
    </location>
</feature>
<evidence type="ECO:0000313" key="3">
    <source>
        <dbReference type="Proteomes" id="UP000177798"/>
    </source>
</evidence>
<dbReference type="RefSeq" id="XP_001592966.1">
    <property type="nucleotide sequence ID" value="XM_001592916.1"/>
</dbReference>
<name>A0A1D9Q4Q8_SCLS1</name>
<dbReference type="EMBL" id="CP017818">
    <property type="protein sequence ID" value="APA09876.1"/>
    <property type="molecule type" value="Genomic_DNA"/>
</dbReference>
<sequence length="55" mass="5997">MPLQAGKQKDLPGEQKGKNQLPNVNRISLQSGRFTASVSQLEENPHAPIGPEKMT</sequence>
<proteinExistence type="predicted"/>
<feature type="compositionally biased region" description="Polar residues" evidence="1">
    <location>
        <begin position="18"/>
        <end position="42"/>
    </location>
</feature>
<organism evidence="2 3">
    <name type="scientific">Sclerotinia sclerotiorum (strain ATCC 18683 / 1980 / Ss-1)</name>
    <name type="common">White mold</name>
    <name type="synonym">Whetzelinia sclerotiorum</name>
    <dbReference type="NCBI Taxonomy" id="665079"/>
    <lineage>
        <taxon>Eukaryota</taxon>
        <taxon>Fungi</taxon>
        <taxon>Dikarya</taxon>
        <taxon>Ascomycota</taxon>
        <taxon>Pezizomycotina</taxon>
        <taxon>Leotiomycetes</taxon>
        <taxon>Helotiales</taxon>
        <taxon>Sclerotiniaceae</taxon>
        <taxon>Sclerotinia</taxon>
    </lineage>
</organism>
<protein>
    <submittedName>
        <fullName evidence="2">Uncharacterized protein</fullName>
    </submittedName>
</protein>
<dbReference type="Proteomes" id="UP000177798">
    <property type="component" value="Chromosome 5"/>
</dbReference>
<gene>
    <name evidence="2" type="ORF">sscle_05g046460</name>
</gene>
<dbReference type="KEGG" id="ssl:SS1G_05888"/>